<evidence type="ECO:0000256" key="7">
    <source>
        <dbReference type="ARBA" id="ARBA00022898"/>
    </source>
</evidence>
<keyword evidence="5 12" id="KW-0808">Transferase</keyword>
<comment type="cofactor">
    <cofactor evidence="1">
        <name>pyridoxal 5'-phosphate</name>
        <dbReference type="ChEBI" id="CHEBI:597326"/>
    </cofactor>
</comment>
<protein>
    <recommendedName>
        <fullName evidence="4">Cysteine desulfurase</fullName>
    </recommendedName>
</protein>
<dbReference type="GO" id="GO:0046872">
    <property type="term" value="F:metal ion binding"/>
    <property type="evidence" value="ECO:0007669"/>
    <property type="project" value="UniProtKB-KW"/>
</dbReference>
<proteinExistence type="inferred from homology"/>
<comment type="similarity">
    <text evidence="3">Belongs to the class-V pyridoxal-phosphate-dependent aminotransferase family. NifS/IscS subfamily.</text>
</comment>
<dbReference type="GO" id="GO:0008483">
    <property type="term" value="F:transaminase activity"/>
    <property type="evidence" value="ECO:0007669"/>
    <property type="project" value="UniProtKB-KW"/>
</dbReference>
<accession>A0A5C1YLQ0</accession>
<sequence>MTVSMSPSTPRGVVYLDANATEPLRPGAAQAMVDAARLVGNPSSVHAAGRAARALLEEARGTVAQALGVAPLNCVFTSGGTEANVLAMQGLGAGRRFLVGRTEHDAVRKGMPAGAATEWLEVDANGQVRLDLLEQALAQPDASPAFVCLMLANNETGVLHPMAEIVRLCQRHGAHLHVDAVQAAGRMALAVEDQGFDSLACSGHKMGGPKGAGALLLRGPAPARLTPVFEGGGQEQGRRGGTQALPAIAGLAAALAESLAQPGTSAPLRDQLEQAATAHGAVVCGGQAPRLANTSCLALPGRGAQGQLMRLDLDGLCVSAGSACSSGKVAFSHVLDAMGLGPLAGQAIRVSLPWNVTEADVQHFIQAYARLAAAPAPAALV</sequence>
<evidence type="ECO:0000256" key="6">
    <source>
        <dbReference type="ARBA" id="ARBA00022723"/>
    </source>
</evidence>
<dbReference type="PANTHER" id="PTHR11601">
    <property type="entry name" value="CYSTEINE DESULFURYLASE FAMILY MEMBER"/>
    <property type="match status" value="1"/>
</dbReference>
<name>A0A5C1YLQ0_9PROT</name>
<dbReference type="Gene3D" id="3.40.640.10">
    <property type="entry name" value="Type I PLP-dependent aspartate aminotransferase-like (Major domain)"/>
    <property type="match status" value="1"/>
</dbReference>
<dbReference type="InterPro" id="IPR015421">
    <property type="entry name" value="PyrdxlP-dep_Trfase_major"/>
</dbReference>
<keyword evidence="6" id="KW-0479">Metal-binding</keyword>
<organism evidence="12 13">
    <name type="scientific">Acetobacter vaccinii</name>
    <dbReference type="NCBI Taxonomy" id="2592655"/>
    <lineage>
        <taxon>Bacteria</taxon>
        <taxon>Pseudomonadati</taxon>
        <taxon>Pseudomonadota</taxon>
        <taxon>Alphaproteobacteria</taxon>
        <taxon>Acetobacterales</taxon>
        <taxon>Acetobacteraceae</taxon>
        <taxon>Acetobacter</taxon>
    </lineage>
</organism>
<dbReference type="Gene3D" id="3.90.1150.10">
    <property type="entry name" value="Aspartate Aminotransferase, domain 1"/>
    <property type="match status" value="1"/>
</dbReference>
<dbReference type="InterPro" id="IPR015424">
    <property type="entry name" value="PyrdxlP-dep_Trfase"/>
</dbReference>
<dbReference type="PIRSF" id="PIRSF005572">
    <property type="entry name" value="NifS"/>
    <property type="match status" value="1"/>
</dbReference>
<evidence type="ECO:0000256" key="8">
    <source>
        <dbReference type="ARBA" id="ARBA00023004"/>
    </source>
</evidence>
<dbReference type="PANTHER" id="PTHR11601:SF34">
    <property type="entry name" value="CYSTEINE DESULFURASE"/>
    <property type="match status" value="1"/>
</dbReference>
<dbReference type="GO" id="GO:0051536">
    <property type="term" value="F:iron-sulfur cluster binding"/>
    <property type="evidence" value="ECO:0007669"/>
    <property type="project" value="UniProtKB-KW"/>
</dbReference>
<evidence type="ECO:0000256" key="4">
    <source>
        <dbReference type="ARBA" id="ARBA00013558"/>
    </source>
</evidence>
<dbReference type="Gene3D" id="1.10.260.50">
    <property type="match status" value="1"/>
</dbReference>
<dbReference type="RefSeq" id="WP_149278603.1">
    <property type="nucleotide sequence ID" value="NZ_CP043506.1"/>
</dbReference>
<evidence type="ECO:0000256" key="10">
    <source>
        <dbReference type="ARBA" id="ARBA00050776"/>
    </source>
</evidence>
<keyword evidence="12" id="KW-0032">Aminotransferase</keyword>
<dbReference type="EMBL" id="CP043506">
    <property type="protein sequence ID" value="QEO16923.1"/>
    <property type="molecule type" value="Genomic_DNA"/>
</dbReference>
<reference evidence="12 13" key="1">
    <citation type="submission" date="2019-09" db="EMBL/GenBank/DDBJ databases">
        <title>Genome sequencing of strain KACC 21233.</title>
        <authorList>
            <person name="Heo J."/>
            <person name="Kim S.-J."/>
            <person name="Kim J.-S."/>
            <person name="Hong S.-B."/>
            <person name="Kwon S.-W."/>
        </authorList>
    </citation>
    <scope>NUCLEOTIDE SEQUENCE [LARGE SCALE GENOMIC DNA]</scope>
    <source>
        <strain evidence="12 13">KACC 21233</strain>
    </source>
</reference>
<keyword evidence="8" id="KW-0408">Iron</keyword>
<comment type="function">
    <text evidence="2">Catalyzes the removal of elemental sulfur atoms from cysteine to produce alanine. Seems to participate in the biosynthesis of the nitrogenase metalloclusters by providing the inorganic sulfur required for the Fe-S core formation.</text>
</comment>
<dbReference type="GO" id="GO:0031071">
    <property type="term" value="F:cysteine desulfurase activity"/>
    <property type="evidence" value="ECO:0007669"/>
    <property type="project" value="UniProtKB-EC"/>
</dbReference>
<evidence type="ECO:0000256" key="2">
    <source>
        <dbReference type="ARBA" id="ARBA00003120"/>
    </source>
</evidence>
<dbReference type="SUPFAM" id="SSF53383">
    <property type="entry name" value="PLP-dependent transferases"/>
    <property type="match status" value="1"/>
</dbReference>
<evidence type="ECO:0000259" key="11">
    <source>
        <dbReference type="Pfam" id="PF00266"/>
    </source>
</evidence>
<evidence type="ECO:0000313" key="12">
    <source>
        <dbReference type="EMBL" id="QEO16923.1"/>
    </source>
</evidence>
<dbReference type="Pfam" id="PF00266">
    <property type="entry name" value="Aminotran_5"/>
    <property type="match status" value="1"/>
</dbReference>
<evidence type="ECO:0000256" key="9">
    <source>
        <dbReference type="ARBA" id="ARBA00023014"/>
    </source>
</evidence>
<dbReference type="InterPro" id="IPR015422">
    <property type="entry name" value="PyrdxlP-dep_Trfase_small"/>
</dbReference>
<dbReference type="Proteomes" id="UP000324536">
    <property type="component" value="Chromosome"/>
</dbReference>
<gene>
    <name evidence="12" type="ORF">FLP30_03460</name>
</gene>
<comment type="catalytic activity">
    <reaction evidence="10">
        <text>(sulfur carrier)-H + L-cysteine = (sulfur carrier)-SH + L-alanine</text>
        <dbReference type="Rhea" id="RHEA:43892"/>
        <dbReference type="Rhea" id="RHEA-COMP:14737"/>
        <dbReference type="Rhea" id="RHEA-COMP:14739"/>
        <dbReference type="ChEBI" id="CHEBI:29917"/>
        <dbReference type="ChEBI" id="CHEBI:35235"/>
        <dbReference type="ChEBI" id="CHEBI:57972"/>
        <dbReference type="ChEBI" id="CHEBI:64428"/>
        <dbReference type="EC" id="2.8.1.7"/>
    </reaction>
</comment>
<dbReference type="KEGG" id="acek:FLP30_03460"/>
<evidence type="ECO:0000256" key="5">
    <source>
        <dbReference type="ARBA" id="ARBA00022679"/>
    </source>
</evidence>
<keyword evidence="9" id="KW-0411">Iron-sulfur</keyword>
<evidence type="ECO:0000313" key="13">
    <source>
        <dbReference type="Proteomes" id="UP000324536"/>
    </source>
</evidence>
<feature type="domain" description="Aminotransferase class V" evidence="11">
    <location>
        <begin position="14"/>
        <end position="364"/>
    </location>
</feature>
<evidence type="ECO:0000256" key="1">
    <source>
        <dbReference type="ARBA" id="ARBA00001933"/>
    </source>
</evidence>
<dbReference type="InterPro" id="IPR016454">
    <property type="entry name" value="Cysteine_dSase"/>
</dbReference>
<dbReference type="AlphaFoldDB" id="A0A5C1YLQ0"/>
<evidence type="ECO:0000256" key="3">
    <source>
        <dbReference type="ARBA" id="ARBA00006490"/>
    </source>
</evidence>
<dbReference type="OrthoDB" id="9808002at2"/>
<keyword evidence="7" id="KW-0663">Pyridoxal phosphate</keyword>
<dbReference type="InterPro" id="IPR000192">
    <property type="entry name" value="Aminotrans_V_dom"/>
</dbReference>
<keyword evidence="13" id="KW-1185">Reference proteome</keyword>